<evidence type="ECO:0000256" key="2">
    <source>
        <dbReference type="ARBA" id="ARBA00006275"/>
    </source>
</evidence>
<dbReference type="Proteomes" id="UP000019151">
    <property type="component" value="Plasmid 2"/>
</dbReference>
<dbReference type="Gene3D" id="1.25.40.390">
    <property type="match status" value="1"/>
</dbReference>
<dbReference type="InterPro" id="IPR011990">
    <property type="entry name" value="TPR-like_helical_dom_sf"/>
</dbReference>
<accession>W0RRK1</accession>
<dbReference type="RefSeq" id="WP_025414916.1">
    <property type="nucleotide sequence ID" value="NZ_CP007130.1"/>
</dbReference>
<geneLocation type="plasmid" evidence="7 8">
    <name>2</name>
</geneLocation>
<sequence length="432" mass="45186">MRTHHIERALALLATLGVVACKDVTALKQTNPGQVSAATLYVPQNAQLLVNGAIADFECAYTRYVVGSGLLVDELSNAIGSTANFDYDARRLTTNASYGTGACGNNQQPPIYTTLSTARGSADTVLARLKEWTDAQMPPGVNRTKLIGQAAAYAGYSLVLLGEGMCTAAINLGPELTPDQVFAEAKARFDEAVTAATAANDQATLNLALLGRARTLLDMKQPATAAADAAKIPASFIATTGTDNVNVRRQNFSFLAVNQNNWATVDPSFRGLTLPNGAADPRVAVTNTTKAGTAQGSVIWTPDKYPTLTTVMPIARWAEAQLIIAEARAAAGDIPGAVAAINAVRATRTGVPAYDATGQTAAQVQAQIVEERRRELFLEGHRLGDIRRLGLALSPAAGTAYAGGGGTYGTLTCFPLPDVERVNNPNIAGKTG</sequence>
<comment type="subcellular location">
    <subcellularLocation>
        <location evidence="1">Cell outer membrane</location>
    </subcellularLocation>
</comment>
<dbReference type="KEGG" id="gba:J421_6084"/>
<keyword evidence="4" id="KW-0472">Membrane</keyword>
<dbReference type="InParanoid" id="W0RRK1"/>
<dbReference type="EMBL" id="CP007130">
    <property type="protein sequence ID" value="AHG93619.1"/>
    <property type="molecule type" value="Genomic_DNA"/>
</dbReference>
<keyword evidence="3" id="KW-0732">Signal</keyword>
<dbReference type="SUPFAM" id="SSF48452">
    <property type="entry name" value="TPR-like"/>
    <property type="match status" value="1"/>
</dbReference>
<evidence type="ECO:0000259" key="6">
    <source>
        <dbReference type="Pfam" id="PF07980"/>
    </source>
</evidence>
<evidence type="ECO:0000256" key="1">
    <source>
        <dbReference type="ARBA" id="ARBA00004442"/>
    </source>
</evidence>
<feature type="domain" description="RagB/SusD" evidence="6">
    <location>
        <begin position="266"/>
        <end position="393"/>
    </location>
</feature>
<dbReference type="AlphaFoldDB" id="W0RRK1"/>
<dbReference type="Pfam" id="PF07980">
    <property type="entry name" value="SusD_RagB"/>
    <property type="match status" value="1"/>
</dbReference>
<evidence type="ECO:0000313" key="7">
    <source>
        <dbReference type="EMBL" id="AHG93619.1"/>
    </source>
</evidence>
<keyword evidence="8" id="KW-1185">Reference proteome</keyword>
<dbReference type="GO" id="GO:0009279">
    <property type="term" value="C:cell outer membrane"/>
    <property type="evidence" value="ECO:0007669"/>
    <property type="project" value="UniProtKB-SubCell"/>
</dbReference>
<evidence type="ECO:0000256" key="5">
    <source>
        <dbReference type="ARBA" id="ARBA00023237"/>
    </source>
</evidence>
<evidence type="ECO:0000256" key="4">
    <source>
        <dbReference type="ARBA" id="ARBA00023136"/>
    </source>
</evidence>
<organism evidence="7 8">
    <name type="scientific">Gemmatirosa kalamazoonensis</name>
    <dbReference type="NCBI Taxonomy" id="861299"/>
    <lineage>
        <taxon>Bacteria</taxon>
        <taxon>Pseudomonadati</taxon>
        <taxon>Gemmatimonadota</taxon>
        <taxon>Gemmatimonadia</taxon>
        <taxon>Gemmatimonadales</taxon>
        <taxon>Gemmatimonadaceae</taxon>
        <taxon>Gemmatirosa</taxon>
    </lineage>
</organism>
<protein>
    <submittedName>
        <fullName evidence="7">RagB/SusD domain-containing protein</fullName>
    </submittedName>
</protein>
<proteinExistence type="inferred from homology"/>
<gene>
    <name evidence="7" type="ORF">J421_6084</name>
</gene>
<comment type="similarity">
    <text evidence="2">Belongs to the SusD family.</text>
</comment>
<evidence type="ECO:0000313" key="8">
    <source>
        <dbReference type="Proteomes" id="UP000019151"/>
    </source>
</evidence>
<dbReference type="PROSITE" id="PS51257">
    <property type="entry name" value="PROKAR_LIPOPROTEIN"/>
    <property type="match status" value="1"/>
</dbReference>
<dbReference type="InterPro" id="IPR012944">
    <property type="entry name" value="SusD_RagB_dom"/>
</dbReference>
<dbReference type="eggNOG" id="ENOG5033QB6">
    <property type="taxonomic scope" value="Bacteria"/>
</dbReference>
<dbReference type="HOGENOM" id="CLU_651744_0_0_0"/>
<keyword evidence="5" id="KW-0998">Cell outer membrane</keyword>
<reference evidence="7 8" key="1">
    <citation type="journal article" date="2014" name="Genome Announc.">
        <title>Genome Sequence and Methylome of Soil Bacterium Gemmatirosa kalamazoonensis KBS708T, a Member of the Rarely Cultivated Gemmatimonadetes Phylum.</title>
        <authorList>
            <person name="Debruyn J.M."/>
            <person name="Radosevich M."/>
            <person name="Wommack K.E."/>
            <person name="Polson S.W."/>
            <person name="Hauser L.J."/>
            <person name="Fawaz M.N."/>
            <person name="Korlach J."/>
            <person name="Tsai Y.C."/>
        </authorList>
    </citation>
    <scope>NUCLEOTIDE SEQUENCE [LARGE SCALE GENOMIC DNA]</scope>
    <source>
        <strain evidence="7 8">KBS708</strain>
        <plasmid evidence="8">Plasmid 2</plasmid>
    </source>
</reference>
<evidence type="ECO:0000256" key="3">
    <source>
        <dbReference type="ARBA" id="ARBA00022729"/>
    </source>
</evidence>
<keyword evidence="7" id="KW-0614">Plasmid</keyword>
<name>W0RRK1_9BACT</name>